<feature type="transmembrane region" description="Helical" evidence="1">
    <location>
        <begin position="107"/>
        <end position="128"/>
    </location>
</feature>
<proteinExistence type="predicted"/>
<keyword evidence="1" id="KW-0472">Membrane</keyword>
<dbReference type="NCBIfam" id="NF037970">
    <property type="entry name" value="vanZ_1"/>
    <property type="match status" value="1"/>
</dbReference>
<name>A0A0F9SLZ5_9ZZZZ</name>
<accession>A0A0F9SLZ5</accession>
<organism evidence="2">
    <name type="scientific">marine sediment metagenome</name>
    <dbReference type="NCBI Taxonomy" id="412755"/>
    <lineage>
        <taxon>unclassified sequences</taxon>
        <taxon>metagenomes</taxon>
        <taxon>ecological metagenomes</taxon>
    </lineage>
</organism>
<feature type="transmembrane region" description="Helical" evidence="1">
    <location>
        <begin position="52"/>
        <end position="70"/>
    </location>
</feature>
<keyword evidence="1" id="KW-0812">Transmembrane</keyword>
<dbReference type="AlphaFoldDB" id="A0A0F9SLZ5"/>
<comment type="caution">
    <text evidence="2">The sequence shown here is derived from an EMBL/GenBank/DDBJ whole genome shotgun (WGS) entry which is preliminary data.</text>
</comment>
<reference evidence="2" key="1">
    <citation type="journal article" date="2015" name="Nature">
        <title>Complex archaea that bridge the gap between prokaryotes and eukaryotes.</title>
        <authorList>
            <person name="Spang A."/>
            <person name="Saw J.H."/>
            <person name="Jorgensen S.L."/>
            <person name="Zaremba-Niedzwiedzka K."/>
            <person name="Martijn J."/>
            <person name="Lind A.E."/>
            <person name="van Eijk R."/>
            <person name="Schleper C."/>
            <person name="Guy L."/>
            <person name="Ettema T.J."/>
        </authorList>
    </citation>
    <scope>NUCLEOTIDE SEQUENCE</scope>
</reference>
<dbReference type="EMBL" id="LAZR01000457">
    <property type="protein sequence ID" value="KKN68139.1"/>
    <property type="molecule type" value="Genomic_DNA"/>
</dbReference>
<protein>
    <recommendedName>
        <fullName evidence="3">VanZ-like domain-containing protein</fullName>
    </recommendedName>
</protein>
<gene>
    <name evidence="2" type="ORF">LCGC14_0454520</name>
</gene>
<evidence type="ECO:0008006" key="3">
    <source>
        <dbReference type="Google" id="ProtNLM"/>
    </source>
</evidence>
<evidence type="ECO:0000313" key="2">
    <source>
        <dbReference type="EMBL" id="KKN68139.1"/>
    </source>
</evidence>
<keyword evidence="1" id="KW-1133">Transmembrane helix</keyword>
<evidence type="ECO:0000256" key="1">
    <source>
        <dbReference type="SAM" id="Phobius"/>
    </source>
</evidence>
<sequence>MIPPASWVQPFRRPLTVVCAVLWIAAFAATHVSVATIRKAPLPSLGDSVLHLIGYLGLTGALLLTLLAHGRCFRRRTITAVAVMAVYATVDEYTQPLFGREAALAEWSANLVGAALAIVIFELAVWAIGRRHAAKENRPAPCQDEPANIDRAP</sequence>